<dbReference type="GO" id="GO:0004049">
    <property type="term" value="F:anthranilate synthase activity"/>
    <property type="evidence" value="ECO:0007669"/>
    <property type="project" value="UniProtKB-EC"/>
</dbReference>
<comment type="caution">
    <text evidence="6">The sequence shown here is derived from an EMBL/GenBank/DDBJ whole genome shotgun (WGS) entry which is preliminary data.</text>
</comment>
<dbReference type="Proteomes" id="UP000037600">
    <property type="component" value="Unassembled WGS sequence"/>
</dbReference>
<evidence type="ECO:0000259" key="5">
    <source>
        <dbReference type="Pfam" id="PF00117"/>
    </source>
</evidence>
<evidence type="ECO:0000256" key="2">
    <source>
        <dbReference type="ARBA" id="ARBA00022962"/>
    </source>
</evidence>
<dbReference type="GO" id="GO:0000162">
    <property type="term" value="P:L-tryptophan biosynthetic process"/>
    <property type="evidence" value="ECO:0007669"/>
    <property type="project" value="TreeGrafter"/>
</dbReference>
<evidence type="ECO:0000313" key="7">
    <source>
        <dbReference type="Proteomes" id="UP000037600"/>
    </source>
</evidence>
<dbReference type="PATRIC" id="fig|1513271.3.peg.1908"/>
<dbReference type="Pfam" id="PF00117">
    <property type="entry name" value="GATase"/>
    <property type="match status" value="1"/>
</dbReference>
<accession>A0A0J8JL17</accession>
<dbReference type="FunFam" id="3.40.50.880:FF:000003">
    <property type="entry name" value="Anthranilate synthase component II"/>
    <property type="match status" value="1"/>
</dbReference>
<dbReference type="GO" id="GO:0004048">
    <property type="term" value="F:anthranilate phosphoribosyltransferase activity"/>
    <property type="evidence" value="ECO:0007669"/>
    <property type="project" value="TreeGrafter"/>
</dbReference>
<dbReference type="EMBL" id="LAZL01000012">
    <property type="protein sequence ID" value="KMT65246.1"/>
    <property type="molecule type" value="Genomic_DNA"/>
</dbReference>
<dbReference type="NCBIfam" id="TIGR00566">
    <property type="entry name" value="trpG_papA"/>
    <property type="match status" value="1"/>
</dbReference>
<dbReference type="PRINTS" id="PR00096">
    <property type="entry name" value="GATASE"/>
</dbReference>
<dbReference type="GO" id="GO:0002047">
    <property type="term" value="P:phenazine biosynthetic process"/>
    <property type="evidence" value="ECO:0007669"/>
    <property type="project" value="TreeGrafter"/>
</dbReference>
<sequence length="209" mass="22707">MSVLSQAKQTTIFLLDNFDSFTYNLVDELKTLGYELIVYRNSVAAKVIFDKMQACPNNTILMLSPGPGNPQQAGCMLELIQLAKGKYPIIGICLGHQAIVEAYGGEVGGTGEIVHGKASLVDHTNHRVFDGLSNPLSVARYHSLMATKVPDSLEVIAEVNDIPMAVVHEADKVIGFQFHPESILTTFGSKLLKQSLDFLSEAVSDSARK</sequence>
<dbReference type="InterPro" id="IPR006221">
    <property type="entry name" value="TrpG/PapA_dom"/>
</dbReference>
<dbReference type="CDD" id="cd01743">
    <property type="entry name" value="GATase1_Anthranilate_Synthase"/>
    <property type="match status" value="1"/>
</dbReference>
<dbReference type="PANTHER" id="PTHR43418">
    <property type="entry name" value="MULTIFUNCTIONAL TRYPTOPHAN BIOSYNTHESIS PROTEIN-RELATED"/>
    <property type="match status" value="1"/>
</dbReference>
<keyword evidence="2" id="KW-0315">Glutamine amidotransferase</keyword>
<reference evidence="6 7" key="1">
    <citation type="submission" date="2015-04" db="EMBL/GenBank/DDBJ databases">
        <title>Draft Genome Sequence of the Novel Agar-Digesting Marine Bacterium Q1.</title>
        <authorList>
            <person name="Li Y."/>
            <person name="Li D."/>
            <person name="Chen G."/>
            <person name="Du Z."/>
        </authorList>
    </citation>
    <scope>NUCLEOTIDE SEQUENCE [LARGE SCALE GENOMIC DNA]</scope>
    <source>
        <strain evidence="6 7">Q1</strain>
    </source>
</reference>
<keyword evidence="7" id="KW-1185">Reference proteome</keyword>
<organism evidence="6 7">
    <name type="scientific">Catenovulum maritimum</name>
    <dbReference type="NCBI Taxonomy" id="1513271"/>
    <lineage>
        <taxon>Bacteria</taxon>
        <taxon>Pseudomonadati</taxon>
        <taxon>Pseudomonadota</taxon>
        <taxon>Gammaproteobacteria</taxon>
        <taxon>Alteromonadales</taxon>
        <taxon>Alteromonadaceae</taxon>
        <taxon>Catenovulum</taxon>
    </lineage>
</organism>
<gene>
    <name evidence="6" type="ORF">XM47_09390</name>
</gene>
<comment type="catalytic activity">
    <reaction evidence="4">
        <text>chorismate + L-glutamine = anthranilate + pyruvate + L-glutamate + H(+)</text>
        <dbReference type="Rhea" id="RHEA:21732"/>
        <dbReference type="ChEBI" id="CHEBI:15361"/>
        <dbReference type="ChEBI" id="CHEBI:15378"/>
        <dbReference type="ChEBI" id="CHEBI:16567"/>
        <dbReference type="ChEBI" id="CHEBI:29748"/>
        <dbReference type="ChEBI" id="CHEBI:29985"/>
        <dbReference type="ChEBI" id="CHEBI:58359"/>
        <dbReference type="EC" id="4.1.3.27"/>
    </reaction>
</comment>
<dbReference type="AlphaFoldDB" id="A0A0J8JL17"/>
<name>A0A0J8JL17_9ALTE</name>
<dbReference type="EC" id="4.1.3.27" evidence="1"/>
<dbReference type="PANTHER" id="PTHR43418:SF2">
    <property type="entry name" value="BIFUNCTIONAL PROTEIN TRPGD"/>
    <property type="match status" value="1"/>
</dbReference>
<dbReference type="PRINTS" id="PR00097">
    <property type="entry name" value="ANTSNTHASEII"/>
</dbReference>
<feature type="domain" description="Glutamine amidotransferase" evidence="5">
    <location>
        <begin position="14"/>
        <end position="195"/>
    </location>
</feature>
<protein>
    <recommendedName>
        <fullName evidence="1">anthranilate synthase</fullName>
        <ecNumber evidence="1">4.1.3.27</ecNumber>
    </recommendedName>
</protein>
<dbReference type="OrthoDB" id="9786812at2"/>
<evidence type="ECO:0000256" key="3">
    <source>
        <dbReference type="ARBA" id="ARBA00023239"/>
    </source>
</evidence>
<dbReference type="RefSeq" id="WP_048691933.1">
    <property type="nucleotide sequence ID" value="NZ_KQ130489.1"/>
</dbReference>
<dbReference type="GO" id="GO:0005829">
    <property type="term" value="C:cytosol"/>
    <property type="evidence" value="ECO:0007669"/>
    <property type="project" value="TreeGrafter"/>
</dbReference>
<dbReference type="PRINTS" id="PR00099">
    <property type="entry name" value="CPSGATASE"/>
</dbReference>
<proteinExistence type="predicted"/>
<dbReference type="SUPFAM" id="SSF52317">
    <property type="entry name" value="Class I glutamine amidotransferase-like"/>
    <property type="match status" value="1"/>
</dbReference>
<dbReference type="InterPro" id="IPR029062">
    <property type="entry name" value="Class_I_gatase-like"/>
</dbReference>
<evidence type="ECO:0000256" key="1">
    <source>
        <dbReference type="ARBA" id="ARBA00012266"/>
    </source>
</evidence>
<dbReference type="STRING" id="1513271.XM47_09390"/>
<dbReference type="InterPro" id="IPR050472">
    <property type="entry name" value="Anth_synth/Amidotransfase"/>
</dbReference>
<evidence type="ECO:0000313" key="6">
    <source>
        <dbReference type="EMBL" id="KMT65246.1"/>
    </source>
</evidence>
<evidence type="ECO:0000256" key="4">
    <source>
        <dbReference type="ARBA" id="ARBA00047683"/>
    </source>
</evidence>
<dbReference type="PROSITE" id="PS51273">
    <property type="entry name" value="GATASE_TYPE_1"/>
    <property type="match status" value="1"/>
</dbReference>
<keyword evidence="3" id="KW-0456">Lyase</keyword>
<dbReference type="InterPro" id="IPR017926">
    <property type="entry name" value="GATASE"/>
</dbReference>
<dbReference type="Gene3D" id="3.40.50.880">
    <property type="match status" value="1"/>
</dbReference>